<proteinExistence type="predicted"/>
<reference evidence="1 2" key="1">
    <citation type="journal article" date="2018" name="Nat. Ecol. Evol.">
        <title>Pezizomycetes genomes reveal the molecular basis of ectomycorrhizal truffle lifestyle.</title>
        <authorList>
            <person name="Murat C."/>
            <person name="Payen T."/>
            <person name="Noel B."/>
            <person name="Kuo A."/>
            <person name="Morin E."/>
            <person name="Chen J."/>
            <person name="Kohler A."/>
            <person name="Krizsan K."/>
            <person name="Balestrini R."/>
            <person name="Da Silva C."/>
            <person name="Montanini B."/>
            <person name="Hainaut M."/>
            <person name="Levati E."/>
            <person name="Barry K.W."/>
            <person name="Belfiori B."/>
            <person name="Cichocki N."/>
            <person name="Clum A."/>
            <person name="Dockter R.B."/>
            <person name="Fauchery L."/>
            <person name="Guy J."/>
            <person name="Iotti M."/>
            <person name="Le Tacon F."/>
            <person name="Lindquist E.A."/>
            <person name="Lipzen A."/>
            <person name="Malagnac F."/>
            <person name="Mello A."/>
            <person name="Molinier V."/>
            <person name="Miyauchi S."/>
            <person name="Poulain J."/>
            <person name="Riccioni C."/>
            <person name="Rubini A."/>
            <person name="Sitrit Y."/>
            <person name="Splivallo R."/>
            <person name="Traeger S."/>
            <person name="Wang M."/>
            <person name="Zifcakova L."/>
            <person name="Wipf D."/>
            <person name="Zambonelli A."/>
            <person name="Paolocci F."/>
            <person name="Nowrousian M."/>
            <person name="Ottonello S."/>
            <person name="Baldrian P."/>
            <person name="Spatafora J.W."/>
            <person name="Henrissat B."/>
            <person name="Nagy L.G."/>
            <person name="Aury J.M."/>
            <person name="Wincker P."/>
            <person name="Grigoriev I.V."/>
            <person name="Bonfante P."/>
            <person name="Martin F.M."/>
        </authorList>
    </citation>
    <scope>NUCLEOTIDE SEQUENCE [LARGE SCALE GENOMIC DNA]</scope>
    <source>
        <strain evidence="1 2">ATCC MYA-4762</strain>
    </source>
</reference>
<dbReference type="AlphaFoldDB" id="A0A3N4M638"/>
<gene>
    <name evidence="1" type="ORF">L211DRAFT_833465</name>
</gene>
<sequence length="78" mass="8679">MAYRINLRVFQANPLAFPRLSRRLSGTSPMVVPGPRRMVSTFLPWVGAAPLARYAWCQTLAPASCLSLCEQPQFLGRS</sequence>
<evidence type="ECO:0000313" key="2">
    <source>
        <dbReference type="Proteomes" id="UP000267821"/>
    </source>
</evidence>
<dbReference type="EMBL" id="ML121529">
    <property type="protein sequence ID" value="RPB28492.1"/>
    <property type="molecule type" value="Genomic_DNA"/>
</dbReference>
<accession>A0A3N4M638</accession>
<dbReference type="InParanoid" id="A0A3N4M638"/>
<evidence type="ECO:0000313" key="1">
    <source>
        <dbReference type="EMBL" id="RPB28492.1"/>
    </source>
</evidence>
<dbReference type="Proteomes" id="UP000267821">
    <property type="component" value="Unassembled WGS sequence"/>
</dbReference>
<keyword evidence="2" id="KW-1185">Reference proteome</keyword>
<protein>
    <submittedName>
        <fullName evidence="1">Uncharacterized protein</fullName>
    </submittedName>
</protein>
<name>A0A3N4M638_9PEZI</name>
<organism evidence="1 2">
    <name type="scientific">Terfezia boudieri ATCC MYA-4762</name>
    <dbReference type="NCBI Taxonomy" id="1051890"/>
    <lineage>
        <taxon>Eukaryota</taxon>
        <taxon>Fungi</taxon>
        <taxon>Dikarya</taxon>
        <taxon>Ascomycota</taxon>
        <taxon>Pezizomycotina</taxon>
        <taxon>Pezizomycetes</taxon>
        <taxon>Pezizales</taxon>
        <taxon>Pezizaceae</taxon>
        <taxon>Terfezia</taxon>
    </lineage>
</organism>